<dbReference type="Proteomes" id="UP001549207">
    <property type="component" value="Unassembled WGS sequence"/>
</dbReference>
<evidence type="ECO:0000313" key="1">
    <source>
        <dbReference type="EMBL" id="MET3771812.1"/>
    </source>
</evidence>
<organism evidence="1 2">
    <name type="scientific">Arthrobacter nitrophenolicus</name>
    <dbReference type="NCBI Taxonomy" id="683150"/>
    <lineage>
        <taxon>Bacteria</taxon>
        <taxon>Bacillati</taxon>
        <taxon>Actinomycetota</taxon>
        <taxon>Actinomycetes</taxon>
        <taxon>Micrococcales</taxon>
        <taxon>Micrococcaceae</taxon>
        <taxon>Arthrobacter</taxon>
    </lineage>
</organism>
<name>A0ACC6TDK8_9MICC</name>
<evidence type="ECO:0000313" key="2">
    <source>
        <dbReference type="Proteomes" id="UP001549207"/>
    </source>
</evidence>
<proteinExistence type="predicted"/>
<reference evidence="1" key="1">
    <citation type="submission" date="2024-06" db="EMBL/GenBank/DDBJ databases">
        <title>Genomic Encyclopedia of Type Strains, Phase IV (KMG-IV): sequencing the most valuable type-strain genomes for metagenomic binning, comparative biology and taxonomic classification.</title>
        <authorList>
            <person name="Goeker M."/>
        </authorList>
    </citation>
    <scope>NUCLEOTIDE SEQUENCE</scope>
    <source>
        <strain evidence="1">SJCon</strain>
    </source>
</reference>
<gene>
    <name evidence="1" type="ORF">ABIC98_001449</name>
</gene>
<protein>
    <submittedName>
        <fullName evidence="1">Metallo-beta-lactamase family protein</fullName>
    </submittedName>
</protein>
<keyword evidence="2" id="KW-1185">Reference proteome</keyword>
<dbReference type="EMBL" id="JBEPNJ010000004">
    <property type="protein sequence ID" value="MET3771812.1"/>
    <property type="molecule type" value="Genomic_DNA"/>
</dbReference>
<comment type="caution">
    <text evidence="1">The sequence shown here is derived from an EMBL/GenBank/DDBJ whole genome shotgun (WGS) entry which is preliminary data.</text>
</comment>
<accession>A0ACC6TDK8</accession>
<sequence length="461" mass="50786">MREQHPPTLRFLGATDTVTGSRYLIHSQNSRILVDCGLFQGYKRLRDRNRMPLQLNPGSLDAVVLTHAHLDHTGYIPALVRDGFHGPDYATAGTTELCKLLLPDSGYLQEEEARYADHRASSMHHPAVPLYTAEDAVRSLNSFKAQDFDAPFKIAGGIEVTFVPAGHILGAAQVRLRLGSRTIHFTGDLGRARDPLMYPPRGLEPANVLVTESTYGNRVHPAGNPEAELGEIITRVAKRQGVIMIAAFAVGRAETVLLHLSRLLAKGAIPSIPVYLNSPMAIDASDMYQRHREEHRLKQHEFEAMYKVAKPVRSPDDSKLLNLRGGPMIIISASGMLTGGRILHHLAAYGPDRRNAIILSGYQAGGTRGASLAAGERHVRVYGQEVRIEAEVIQMEGLSAHADSNELVQWMKSAPEAPAMTYVTHGEPDASDALRLRLKHELGWRARVPEHQETISLDNPR</sequence>